<dbReference type="Gene3D" id="1.10.1200.10">
    <property type="entry name" value="ACP-like"/>
    <property type="match status" value="1"/>
</dbReference>
<reference evidence="2 3" key="1">
    <citation type="submission" date="2018-02" db="EMBL/GenBank/DDBJ databases">
        <title>Genomic Encyclopedia of Archaeal and Bacterial Type Strains, Phase II (KMG-II): from individual species to whole genera.</title>
        <authorList>
            <person name="Goeker M."/>
        </authorList>
    </citation>
    <scope>NUCLEOTIDE SEQUENCE [LARGE SCALE GENOMIC DNA]</scope>
    <source>
        <strain evidence="2 3">DSM 29526</strain>
    </source>
</reference>
<evidence type="ECO:0000313" key="3">
    <source>
        <dbReference type="Proteomes" id="UP000237662"/>
    </source>
</evidence>
<dbReference type="PROSITE" id="PS50075">
    <property type="entry name" value="CARRIER"/>
    <property type="match status" value="1"/>
</dbReference>
<evidence type="ECO:0000313" key="2">
    <source>
        <dbReference type="EMBL" id="PPK85258.1"/>
    </source>
</evidence>
<evidence type="ECO:0000259" key="1">
    <source>
        <dbReference type="PROSITE" id="PS50075"/>
    </source>
</evidence>
<dbReference type="Proteomes" id="UP000237662">
    <property type="component" value="Unassembled WGS sequence"/>
</dbReference>
<name>A0A2S6I260_9BACT</name>
<gene>
    <name evidence="2" type="ORF">CLV84_2150</name>
</gene>
<dbReference type="OrthoDB" id="7875289at2"/>
<keyword evidence="3" id="KW-1185">Reference proteome</keyword>
<dbReference type="AlphaFoldDB" id="A0A2S6I260"/>
<comment type="caution">
    <text evidence="2">The sequence shown here is derived from an EMBL/GenBank/DDBJ whole genome shotgun (WGS) entry which is preliminary data.</text>
</comment>
<proteinExistence type="predicted"/>
<dbReference type="InterPro" id="IPR036736">
    <property type="entry name" value="ACP-like_sf"/>
</dbReference>
<accession>A0A2S6I260</accession>
<sequence length="82" mass="9550">MEERILTFIKRELIDDDRIDLTADDDLLGSGLIGSMAVFRLIDFLEKSFSVRIPPEEMTIDHFMTVRAMSDYVRERQAVQKV</sequence>
<feature type="domain" description="Carrier" evidence="1">
    <location>
        <begin position="1"/>
        <end position="77"/>
    </location>
</feature>
<organism evidence="2 3">
    <name type="scientific">Neolewinella xylanilytica</name>
    <dbReference type="NCBI Taxonomy" id="1514080"/>
    <lineage>
        <taxon>Bacteria</taxon>
        <taxon>Pseudomonadati</taxon>
        <taxon>Bacteroidota</taxon>
        <taxon>Saprospiria</taxon>
        <taxon>Saprospirales</taxon>
        <taxon>Lewinellaceae</taxon>
        <taxon>Neolewinella</taxon>
    </lineage>
</organism>
<dbReference type="RefSeq" id="WP_104419766.1">
    <property type="nucleotide sequence ID" value="NZ_PTJC01000006.1"/>
</dbReference>
<dbReference type="Pfam" id="PF00550">
    <property type="entry name" value="PP-binding"/>
    <property type="match status" value="1"/>
</dbReference>
<protein>
    <submittedName>
        <fullName evidence="2">Acyl carrier protein</fullName>
    </submittedName>
</protein>
<dbReference type="InterPro" id="IPR009081">
    <property type="entry name" value="PP-bd_ACP"/>
</dbReference>
<dbReference type="SUPFAM" id="SSF47336">
    <property type="entry name" value="ACP-like"/>
    <property type="match status" value="1"/>
</dbReference>
<dbReference type="EMBL" id="PTJC01000006">
    <property type="protein sequence ID" value="PPK85258.1"/>
    <property type="molecule type" value="Genomic_DNA"/>
</dbReference>